<keyword evidence="4" id="KW-1185">Reference proteome</keyword>
<name>A0ABS7CX87_9BACT</name>
<dbReference type="Proteomes" id="UP000813018">
    <property type="component" value="Unassembled WGS sequence"/>
</dbReference>
<evidence type="ECO:0000313" key="4">
    <source>
        <dbReference type="Proteomes" id="UP000813018"/>
    </source>
</evidence>
<dbReference type="Pfam" id="PF00149">
    <property type="entry name" value="Metallophos"/>
    <property type="match status" value="1"/>
</dbReference>
<protein>
    <submittedName>
        <fullName evidence="3">Metallophosphoesterase</fullName>
    </submittedName>
</protein>
<proteinExistence type="predicted"/>
<evidence type="ECO:0000256" key="1">
    <source>
        <dbReference type="SAM" id="SignalP"/>
    </source>
</evidence>
<comment type="caution">
    <text evidence="3">The sequence shown here is derived from an EMBL/GenBank/DDBJ whole genome shotgun (WGS) entry which is preliminary data.</text>
</comment>
<dbReference type="RefSeq" id="WP_219878329.1">
    <property type="nucleotide sequence ID" value="NZ_JAHYXK010000015.1"/>
</dbReference>
<evidence type="ECO:0000259" key="2">
    <source>
        <dbReference type="Pfam" id="PF00149"/>
    </source>
</evidence>
<accession>A0ABS7CX87</accession>
<dbReference type="PANTHER" id="PTHR43143:SF1">
    <property type="entry name" value="SERINE_THREONINE-PROTEIN PHOSPHATASE CPPED1"/>
    <property type="match status" value="1"/>
</dbReference>
<evidence type="ECO:0000313" key="3">
    <source>
        <dbReference type="EMBL" id="MBW7468454.1"/>
    </source>
</evidence>
<feature type="signal peptide" evidence="1">
    <location>
        <begin position="1"/>
        <end position="19"/>
    </location>
</feature>
<gene>
    <name evidence="3" type="ORF">K0O23_15360</name>
</gene>
<dbReference type="InterPro" id="IPR051918">
    <property type="entry name" value="STPP_CPPED1"/>
</dbReference>
<dbReference type="Gene3D" id="3.60.21.10">
    <property type="match status" value="1"/>
</dbReference>
<feature type="chain" id="PRO_5045718627" evidence="1">
    <location>
        <begin position="20"/>
        <end position="271"/>
    </location>
</feature>
<keyword evidence="1" id="KW-0732">Signal</keyword>
<dbReference type="PROSITE" id="PS51257">
    <property type="entry name" value="PROKAR_LIPOPROTEIN"/>
    <property type="match status" value="1"/>
</dbReference>
<sequence>MKKMKYLVLLGLLSLGLTSCDDLFEYHPNQIRLESHERDLTAKNLARLLQQQPGDTLRILVMGDTQRFYDDAVDFVKHANTFENIDFVIHQGDISDFGLTQEHKWVHDIMEHLEWPYLTVVGNHDLLANGSKVYQQMYGPLNYSFSYGHTKFVFVDTNSREYGFNGQVPDIGWLSKELYQREDEDFAQAIVVSHVPPHDGDFDRSLEDAYQNVLETSKKVKLSLFGHIHNFHTGHIYDNGIVYHGTTTVKKRGYTYLKVWADGFDIKRIDY</sequence>
<organism evidence="3 4">
    <name type="scientific">Pontibacter aydingkolensis</name>
    <dbReference type="NCBI Taxonomy" id="1911536"/>
    <lineage>
        <taxon>Bacteria</taxon>
        <taxon>Pseudomonadati</taxon>
        <taxon>Bacteroidota</taxon>
        <taxon>Cytophagia</taxon>
        <taxon>Cytophagales</taxon>
        <taxon>Hymenobacteraceae</taxon>
        <taxon>Pontibacter</taxon>
    </lineage>
</organism>
<dbReference type="InterPro" id="IPR004843">
    <property type="entry name" value="Calcineurin-like_PHP"/>
</dbReference>
<dbReference type="InterPro" id="IPR029052">
    <property type="entry name" value="Metallo-depent_PP-like"/>
</dbReference>
<reference evidence="3 4" key="1">
    <citation type="journal article" date="2016" name="Int. J. Syst. Evol. Microbiol.">
        <title>Pontibacter aydingkolensis sp. nov., isolated from soil of a salt lake.</title>
        <authorList>
            <person name="Osman G."/>
            <person name="Zhang T."/>
            <person name="Lou K."/>
            <person name="Gao Y."/>
            <person name="Chang W."/>
            <person name="Lin Q."/>
            <person name="Yang H.M."/>
            <person name="Huo X.D."/>
            <person name="Wang N."/>
        </authorList>
    </citation>
    <scope>NUCLEOTIDE SEQUENCE [LARGE SCALE GENOMIC DNA]</scope>
    <source>
        <strain evidence="3 4">KACC 19255</strain>
    </source>
</reference>
<dbReference type="PANTHER" id="PTHR43143">
    <property type="entry name" value="METALLOPHOSPHOESTERASE, CALCINEURIN SUPERFAMILY"/>
    <property type="match status" value="1"/>
</dbReference>
<dbReference type="SUPFAM" id="SSF56300">
    <property type="entry name" value="Metallo-dependent phosphatases"/>
    <property type="match status" value="1"/>
</dbReference>
<feature type="domain" description="Calcineurin-like phosphoesterase" evidence="2">
    <location>
        <begin position="57"/>
        <end position="230"/>
    </location>
</feature>
<dbReference type="EMBL" id="JAHYXK010000015">
    <property type="protein sequence ID" value="MBW7468454.1"/>
    <property type="molecule type" value="Genomic_DNA"/>
</dbReference>